<feature type="transmembrane region" description="Helical" evidence="2">
    <location>
        <begin position="98"/>
        <end position="121"/>
    </location>
</feature>
<evidence type="ECO:0000256" key="2">
    <source>
        <dbReference type="SAM" id="Phobius"/>
    </source>
</evidence>
<keyword evidence="2" id="KW-0472">Membrane</keyword>
<feature type="compositionally biased region" description="Low complexity" evidence="1">
    <location>
        <begin position="130"/>
        <end position="177"/>
    </location>
</feature>
<feature type="region of interest" description="Disordered" evidence="1">
    <location>
        <begin position="123"/>
        <end position="212"/>
    </location>
</feature>
<keyword evidence="2" id="KW-1133">Transmembrane helix</keyword>
<evidence type="ECO:0000256" key="1">
    <source>
        <dbReference type="SAM" id="MobiDB-lite"/>
    </source>
</evidence>
<evidence type="ECO:0008006" key="4">
    <source>
        <dbReference type="Google" id="ProtNLM"/>
    </source>
</evidence>
<accession>A0AAU7AVY8</accession>
<feature type="compositionally biased region" description="Basic and acidic residues" evidence="1">
    <location>
        <begin position="178"/>
        <end position="197"/>
    </location>
</feature>
<proteinExistence type="predicted"/>
<dbReference type="RefSeq" id="WP_354702310.1">
    <property type="nucleotide sequence ID" value="NZ_CP114014.1"/>
</dbReference>
<dbReference type="KEGG" id="parq:DSM112329_02667"/>
<gene>
    <name evidence="3" type="ORF">DSM112329_02667</name>
</gene>
<protein>
    <recommendedName>
        <fullName evidence="4">DUF4115 domain-containing protein</fullName>
    </recommendedName>
</protein>
<reference evidence="3" key="1">
    <citation type="submission" date="2022-12" db="EMBL/GenBank/DDBJ databases">
        <title>Paraconexibacter alkalitolerans sp. nov. and Baekduia alba sp. nov., isolated from soil and emended description of the genera Paraconexibacter (Chun et al., 2020) and Baekduia (An et al., 2020).</title>
        <authorList>
            <person name="Vieira S."/>
            <person name="Huber K.J."/>
            <person name="Geppert A."/>
            <person name="Wolf J."/>
            <person name="Neumann-Schaal M."/>
            <person name="Muesken M."/>
            <person name="Overmann J."/>
        </authorList>
    </citation>
    <scope>NUCLEOTIDE SEQUENCE</scope>
    <source>
        <strain evidence="3">AEG42_29</strain>
    </source>
</reference>
<sequence length="303" mass="31392">MVELPSDLPVPLADVETAQRIAEAARTGRPVDRSPTLEQLLAAFGADPGTGPGTRVRVERALALAGVAVSPPLADAVEGSRVFLTPGRGPRKRRRARALILGLLVLAVVIGGVTAAALTFADDDGDDRASSLPAGTTSTSSATSVPTTTSPAASTSTSAATSGTTGTTDTTAAAAVAEAEKERAAEEKRDAAAERKAARQRREKAAADRRRAEARRRVVVSVTPREPTYLCAEDGRGRVLYEGTLSRKRIFRAPTVRLNVGASSALVKVRGNVFALRGSPAGVVARAGDRRPQALASGQRPSC</sequence>
<name>A0AAU7AVY8_9ACTN</name>
<keyword evidence="2" id="KW-0812">Transmembrane</keyword>
<evidence type="ECO:0000313" key="3">
    <source>
        <dbReference type="EMBL" id="XAY05807.1"/>
    </source>
</evidence>
<dbReference type="EMBL" id="CP114014">
    <property type="protein sequence ID" value="XAY05807.1"/>
    <property type="molecule type" value="Genomic_DNA"/>
</dbReference>
<dbReference type="AlphaFoldDB" id="A0AAU7AVY8"/>
<organism evidence="3">
    <name type="scientific">Paraconexibacter sp. AEG42_29</name>
    <dbReference type="NCBI Taxonomy" id="2997339"/>
    <lineage>
        <taxon>Bacteria</taxon>
        <taxon>Bacillati</taxon>
        <taxon>Actinomycetota</taxon>
        <taxon>Thermoleophilia</taxon>
        <taxon>Solirubrobacterales</taxon>
        <taxon>Paraconexibacteraceae</taxon>
        <taxon>Paraconexibacter</taxon>
    </lineage>
</organism>